<dbReference type="GO" id="GO:0005615">
    <property type="term" value="C:extracellular space"/>
    <property type="evidence" value="ECO:0007669"/>
    <property type="project" value="InterPro"/>
</dbReference>
<sequence length="255" mass="28785">MEEIKDDPYALAIVTYALHLANSTKKNEALKMLETHRKEDDEGGVHWSAKVGTEKPKDAQQYFYQPRPVDVEMTSYVLLTYMLNGDTVKGLSVVRWLTSQRNALGGFSSTQDTVMALQALGAYAEKVYLPMFNISATVTNGADKHHCNVSAENAIVLQSYQLTNLDDEVELEARGSGVAFAQLQYSYYRTALKDDLPFYCTKEIRELHSGNRLQLDLCCKYAVFSIFYCTSCPDVFAAITMLQNRLRRPELVDCK</sequence>
<dbReference type="Pfam" id="PF07678">
    <property type="entry name" value="TED_complement"/>
    <property type="match status" value="1"/>
</dbReference>
<dbReference type="PANTHER" id="PTHR11412:SF175">
    <property type="entry name" value="TEP (THIOLESTER CONTAINING PROTEIN)"/>
    <property type="match status" value="1"/>
</dbReference>
<proteinExistence type="predicted"/>
<protein>
    <recommendedName>
        <fullName evidence="1">Alpha-macroglobulin-like TED domain-containing protein</fullName>
    </recommendedName>
</protein>
<dbReference type="InterPro" id="IPR011626">
    <property type="entry name" value="Alpha-macroglobulin_TED"/>
</dbReference>
<evidence type="ECO:0000313" key="3">
    <source>
        <dbReference type="Proteomes" id="UP000271098"/>
    </source>
</evidence>
<feature type="domain" description="Alpha-macroglobulin-like TED" evidence="1">
    <location>
        <begin position="6"/>
        <end position="123"/>
    </location>
</feature>
<dbReference type="Gene3D" id="1.50.10.20">
    <property type="match status" value="1"/>
</dbReference>
<keyword evidence="3" id="KW-1185">Reference proteome</keyword>
<reference evidence="2 3" key="1">
    <citation type="submission" date="2018-11" db="EMBL/GenBank/DDBJ databases">
        <authorList>
            <consortium name="Pathogen Informatics"/>
        </authorList>
    </citation>
    <scope>NUCLEOTIDE SEQUENCE [LARGE SCALE GENOMIC DNA]</scope>
</reference>
<dbReference type="SUPFAM" id="SSF48239">
    <property type="entry name" value="Terpenoid cyclases/Protein prenyltransferases"/>
    <property type="match status" value="1"/>
</dbReference>
<dbReference type="AlphaFoldDB" id="A0A3P6QR81"/>
<evidence type="ECO:0000313" key="2">
    <source>
        <dbReference type="EMBL" id="VDK45193.1"/>
    </source>
</evidence>
<dbReference type="InterPro" id="IPR008930">
    <property type="entry name" value="Terpenoid_cyclase/PrenylTrfase"/>
</dbReference>
<organism evidence="2 3">
    <name type="scientific">Gongylonema pulchrum</name>
    <dbReference type="NCBI Taxonomy" id="637853"/>
    <lineage>
        <taxon>Eukaryota</taxon>
        <taxon>Metazoa</taxon>
        <taxon>Ecdysozoa</taxon>
        <taxon>Nematoda</taxon>
        <taxon>Chromadorea</taxon>
        <taxon>Rhabditida</taxon>
        <taxon>Spirurina</taxon>
        <taxon>Spiruromorpha</taxon>
        <taxon>Spiruroidea</taxon>
        <taxon>Gongylonematidae</taxon>
        <taxon>Gongylonema</taxon>
    </lineage>
</organism>
<dbReference type="OrthoDB" id="5833042at2759"/>
<dbReference type="EMBL" id="UYRT01008490">
    <property type="protein sequence ID" value="VDK45193.1"/>
    <property type="molecule type" value="Genomic_DNA"/>
</dbReference>
<dbReference type="InterPro" id="IPR050473">
    <property type="entry name" value="A2M/Complement_sys"/>
</dbReference>
<accession>A0A3P6QR81</accession>
<gene>
    <name evidence="2" type="ORF">GPUH_LOCUS4478</name>
</gene>
<dbReference type="PANTHER" id="PTHR11412">
    <property type="entry name" value="MACROGLOBULIN / COMPLEMENT"/>
    <property type="match status" value="1"/>
</dbReference>
<dbReference type="Proteomes" id="UP000271098">
    <property type="component" value="Unassembled WGS sequence"/>
</dbReference>
<name>A0A3P6QR81_9BILA</name>
<evidence type="ECO:0000259" key="1">
    <source>
        <dbReference type="Pfam" id="PF07678"/>
    </source>
</evidence>